<evidence type="ECO:0000256" key="3">
    <source>
        <dbReference type="ARBA" id="ARBA00023163"/>
    </source>
</evidence>
<evidence type="ECO:0000259" key="4">
    <source>
        <dbReference type="PROSITE" id="PS50995"/>
    </source>
</evidence>
<keyword evidence="6" id="KW-1185">Reference proteome</keyword>
<protein>
    <submittedName>
        <fullName evidence="5">Transcriptional regulator</fullName>
    </submittedName>
</protein>
<dbReference type="PANTHER" id="PTHR33164">
    <property type="entry name" value="TRANSCRIPTIONAL REGULATOR, MARR FAMILY"/>
    <property type="match status" value="1"/>
</dbReference>
<proteinExistence type="predicted"/>
<evidence type="ECO:0000313" key="5">
    <source>
        <dbReference type="EMBL" id="GGB63737.1"/>
    </source>
</evidence>
<reference evidence="6" key="1">
    <citation type="journal article" date="2019" name="Int. J. Syst. Evol. Microbiol.">
        <title>The Global Catalogue of Microorganisms (GCM) 10K type strain sequencing project: providing services to taxonomists for standard genome sequencing and annotation.</title>
        <authorList>
            <consortium name="The Broad Institute Genomics Platform"/>
            <consortium name="The Broad Institute Genome Sequencing Center for Infectious Disease"/>
            <person name="Wu L."/>
            <person name="Ma J."/>
        </authorList>
    </citation>
    <scope>NUCLEOTIDE SEQUENCE [LARGE SCALE GENOMIC DNA]</scope>
    <source>
        <strain evidence="6">CGMCC 1.10188</strain>
    </source>
</reference>
<dbReference type="InterPro" id="IPR039422">
    <property type="entry name" value="MarR/SlyA-like"/>
</dbReference>
<dbReference type="InterPro" id="IPR000835">
    <property type="entry name" value="HTH_MarR-typ"/>
</dbReference>
<evidence type="ECO:0000256" key="2">
    <source>
        <dbReference type="ARBA" id="ARBA00023125"/>
    </source>
</evidence>
<dbReference type="PROSITE" id="PS01117">
    <property type="entry name" value="HTH_MARR_1"/>
    <property type="match status" value="1"/>
</dbReference>
<dbReference type="SMART" id="SM00347">
    <property type="entry name" value="HTH_MARR"/>
    <property type="match status" value="1"/>
</dbReference>
<keyword evidence="3" id="KW-0804">Transcription</keyword>
<sequence>MMMSGDTLQTNIGFLLASLNRQLERDLEENLRPLKLPVDQLRVLQTLAFGNTGEGLSMSELARAVLVDASTLTKVVDRMISDSLVYRAADPADRRRVKVLLTHKGASLLNTLRPLLHQQEQDLQKTFEVLMDARNPKDFAELLGHLYKRVADPQ</sequence>
<dbReference type="Gene3D" id="1.10.10.10">
    <property type="entry name" value="Winged helix-like DNA-binding domain superfamily/Winged helix DNA-binding domain"/>
    <property type="match status" value="1"/>
</dbReference>
<dbReference type="InterPro" id="IPR036388">
    <property type="entry name" value="WH-like_DNA-bd_sf"/>
</dbReference>
<dbReference type="InterPro" id="IPR023187">
    <property type="entry name" value="Tscrpt_reg_MarR-type_CS"/>
</dbReference>
<dbReference type="InterPro" id="IPR036390">
    <property type="entry name" value="WH_DNA-bd_sf"/>
</dbReference>
<gene>
    <name evidence="5" type="ORF">GCM10011505_50370</name>
</gene>
<name>A0ABQ1JDH4_9PROT</name>
<dbReference type="SUPFAM" id="SSF46785">
    <property type="entry name" value="Winged helix' DNA-binding domain"/>
    <property type="match status" value="1"/>
</dbReference>
<dbReference type="Pfam" id="PF12802">
    <property type="entry name" value="MarR_2"/>
    <property type="match status" value="1"/>
</dbReference>
<dbReference type="PRINTS" id="PR00598">
    <property type="entry name" value="HTHMARR"/>
</dbReference>
<keyword evidence="2" id="KW-0238">DNA-binding</keyword>
<dbReference type="PROSITE" id="PS50995">
    <property type="entry name" value="HTH_MARR_2"/>
    <property type="match status" value="1"/>
</dbReference>
<keyword evidence="1" id="KW-0805">Transcription regulation</keyword>
<dbReference type="PANTHER" id="PTHR33164:SF64">
    <property type="entry name" value="TRANSCRIPTIONAL REGULATOR SLYA"/>
    <property type="match status" value="1"/>
</dbReference>
<dbReference type="EMBL" id="BMDZ01000148">
    <property type="protein sequence ID" value="GGB63737.1"/>
    <property type="molecule type" value="Genomic_DNA"/>
</dbReference>
<accession>A0ABQ1JDH4</accession>
<dbReference type="Proteomes" id="UP000603352">
    <property type="component" value="Unassembled WGS sequence"/>
</dbReference>
<feature type="domain" description="HTH marR-type" evidence="4">
    <location>
        <begin position="9"/>
        <end position="148"/>
    </location>
</feature>
<comment type="caution">
    <text evidence="5">The sequence shown here is derived from an EMBL/GenBank/DDBJ whole genome shotgun (WGS) entry which is preliminary data.</text>
</comment>
<evidence type="ECO:0000313" key="6">
    <source>
        <dbReference type="Proteomes" id="UP000603352"/>
    </source>
</evidence>
<evidence type="ECO:0000256" key="1">
    <source>
        <dbReference type="ARBA" id="ARBA00023015"/>
    </source>
</evidence>
<organism evidence="5 6">
    <name type="scientific">Tistrella bauzanensis</name>
    <dbReference type="NCBI Taxonomy" id="657419"/>
    <lineage>
        <taxon>Bacteria</taxon>
        <taxon>Pseudomonadati</taxon>
        <taxon>Pseudomonadota</taxon>
        <taxon>Alphaproteobacteria</taxon>
        <taxon>Geminicoccales</taxon>
        <taxon>Geminicoccaceae</taxon>
        <taxon>Tistrella</taxon>
    </lineage>
</organism>